<dbReference type="AlphaFoldDB" id="A0A843WHU1"/>
<keyword evidence="3" id="KW-1185">Reference proteome</keyword>
<gene>
    <name evidence="2" type="ORF">Taro_039942</name>
</gene>
<dbReference type="EMBL" id="NMUH01003794">
    <property type="protein sequence ID" value="MQM07107.1"/>
    <property type="molecule type" value="Genomic_DNA"/>
</dbReference>
<evidence type="ECO:0000256" key="1">
    <source>
        <dbReference type="SAM" id="MobiDB-lite"/>
    </source>
</evidence>
<evidence type="ECO:0000313" key="2">
    <source>
        <dbReference type="EMBL" id="MQM07107.1"/>
    </source>
</evidence>
<accession>A0A843WHU1</accession>
<feature type="compositionally biased region" description="Basic and acidic residues" evidence="1">
    <location>
        <begin position="7"/>
        <end position="17"/>
    </location>
</feature>
<comment type="caution">
    <text evidence="2">The sequence shown here is derived from an EMBL/GenBank/DDBJ whole genome shotgun (WGS) entry which is preliminary data.</text>
</comment>
<reference evidence="2" key="1">
    <citation type="submission" date="2017-07" db="EMBL/GenBank/DDBJ databases">
        <title>Taro Niue Genome Assembly and Annotation.</title>
        <authorList>
            <person name="Atibalentja N."/>
            <person name="Keating K."/>
            <person name="Fields C.J."/>
        </authorList>
    </citation>
    <scope>NUCLEOTIDE SEQUENCE</scope>
    <source>
        <strain evidence="2">Niue_2</strain>
        <tissue evidence="2">Leaf</tissue>
    </source>
</reference>
<name>A0A843WHU1_COLES</name>
<proteinExistence type="predicted"/>
<sequence length="75" mass="7858">MSLNSDSPHENTIHGVERPAPAVESDAASNESSNSAASNYGQGSSVAGSRSAPMATVAEEKKKSSKKYWTGFLKK</sequence>
<dbReference type="Proteomes" id="UP000652761">
    <property type="component" value="Unassembled WGS sequence"/>
</dbReference>
<feature type="region of interest" description="Disordered" evidence="1">
    <location>
        <begin position="1"/>
        <end position="75"/>
    </location>
</feature>
<protein>
    <submittedName>
        <fullName evidence="2">Uncharacterized protein</fullName>
    </submittedName>
</protein>
<organism evidence="2 3">
    <name type="scientific">Colocasia esculenta</name>
    <name type="common">Wild taro</name>
    <name type="synonym">Arum esculentum</name>
    <dbReference type="NCBI Taxonomy" id="4460"/>
    <lineage>
        <taxon>Eukaryota</taxon>
        <taxon>Viridiplantae</taxon>
        <taxon>Streptophyta</taxon>
        <taxon>Embryophyta</taxon>
        <taxon>Tracheophyta</taxon>
        <taxon>Spermatophyta</taxon>
        <taxon>Magnoliopsida</taxon>
        <taxon>Liliopsida</taxon>
        <taxon>Araceae</taxon>
        <taxon>Aroideae</taxon>
        <taxon>Colocasieae</taxon>
        <taxon>Colocasia</taxon>
    </lineage>
</organism>
<evidence type="ECO:0000313" key="3">
    <source>
        <dbReference type="Proteomes" id="UP000652761"/>
    </source>
</evidence>
<feature type="compositionally biased region" description="Low complexity" evidence="1">
    <location>
        <begin position="24"/>
        <end position="39"/>
    </location>
</feature>